<keyword evidence="3" id="KW-1185">Reference proteome</keyword>
<gene>
    <name evidence="2" type="ORF">Enr17x_16070</name>
</gene>
<dbReference type="KEGG" id="gfm:Enr17x_16070"/>
<dbReference type="Pfam" id="PF03837">
    <property type="entry name" value="RecT"/>
    <property type="match status" value="1"/>
</dbReference>
<dbReference type="InterPro" id="IPR004590">
    <property type="entry name" value="ssDNA_annealing_RecT"/>
</dbReference>
<reference evidence="2 3" key="1">
    <citation type="submission" date="2019-03" db="EMBL/GenBank/DDBJ databases">
        <title>Deep-cultivation of Planctomycetes and their phenomic and genomic characterization uncovers novel biology.</title>
        <authorList>
            <person name="Wiegand S."/>
            <person name="Jogler M."/>
            <person name="Boedeker C."/>
            <person name="Pinto D."/>
            <person name="Vollmers J."/>
            <person name="Rivas-Marin E."/>
            <person name="Kohn T."/>
            <person name="Peeters S.H."/>
            <person name="Heuer A."/>
            <person name="Rast P."/>
            <person name="Oberbeckmann S."/>
            <person name="Bunk B."/>
            <person name="Jeske O."/>
            <person name="Meyerdierks A."/>
            <person name="Storesund J.E."/>
            <person name="Kallscheuer N."/>
            <person name="Luecker S."/>
            <person name="Lage O.M."/>
            <person name="Pohl T."/>
            <person name="Merkel B.J."/>
            <person name="Hornburger P."/>
            <person name="Mueller R.-W."/>
            <person name="Bruemmer F."/>
            <person name="Labrenz M."/>
            <person name="Spormann A.M."/>
            <person name="Op den Camp H."/>
            <person name="Overmann J."/>
            <person name="Amann R."/>
            <person name="Jetten M.S.M."/>
            <person name="Mascher T."/>
            <person name="Medema M.H."/>
            <person name="Devos D.P."/>
            <person name="Kaster A.-K."/>
            <person name="Ovreas L."/>
            <person name="Rohde M."/>
            <person name="Galperin M.Y."/>
            <person name="Jogler C."/>
        </authorList>
    </citation>
    <scope>NUCLEOTIDE SEQUENCE [LARGE SCALE GENOMIC DNA]</scope>
    <source>
        <strain evidence="2 3">Enr17</strain>
    </source>
</reference>
<accession>A0A518I911</accession>
<dbReference type="OrthoDB" id="289819at2"/>
<proteinExistence type="predicted"/>
<dbReference type="GO" id="GO:0003677">
    <property type="term" value="F:DNA binding"/>
    <property type="evidence" value="ECO:0007669"/>
    <property type="project" value="InterPro"/>
</dbReference>
<name>A0A518I911_9PLAN</name>
<dbReference type="NCBIfam" id="TIGR00616">
    <property type="entry name" value="rect"/>
    <property type="match status" value="1"/>
</dbReference>
<dbReference type="GO" id="GO:0006259">
    <property type="term" value="P:DNA metabolic process"/>
    <property type="evidence" value="ECO:0007669"/>
    <property type="project" value="InterPro"/>
</dbReference>
<dbReference type="RefSeq" id="WP_145307459.1">
    <property type="nucleotide sequence ID" value="NZ_CP037452.1"/>
</dbReference>
<sequence length="358" mass="39707">MNQLVVSKEKLNDLKRSLTAGADSMALILPKSITPETMIRFALNAAQNNPKLLLCSVQSIGLALMNSSAIGLEPNGYDGHLVPYEDKNNSCFTCQFIPDYKGYTKLMHQNPKLQSVSAGAVREGDLFEFEFGTDAYLRHIPPLKDDRGDLIAAWAMYKLQDGSSDFVVLTQGEVLKHKRASPSSGGYKSPWKLWEDPMWAKTAIRILRKFAPMGPGVEKASAYEDAIETGTLPTDHVYDADPDGPRLTFDVEPQHHNEFSQPQSRSQELADKMGAQNAAPTTTAPPEPTQSKKRSRKPLTEKQLHGAIQSAVNSGDRQQLTDFITRLDESLDANQINEDMYNMWKEQASIAIEQLVAP</sequence>
<evidence type="ECO:0000313" key="3">
    <source>
        <dbReference type="Proteomes" id="UP000318313"/>
    </source>
</evidence>
<dbReference type="InterPro" id="IPR018330">
    <property type="entry name" value="RecT_fam"/>
</dbReference>
<dbReference type="AlphaFoldDB" id="A0A518I911"/>
<feature type="region of interest" description="Disordered" evidence="1">
    <location>
        <begin position="256"/>
        <end position="315"/>
    </location>
</feature>
<evidence type="ECO:0000313" key="2">
    <source>
        <dbReference type="EMBL" id="QDV49587.1"/>
    </source>
</evidence>
<evidence type="ECO:0000256" key="1">
    <source>
        <dbReference type="SAM" id="MobiDB-lite"/>
    </source>
</evidence>
<protein>
    <submittedName>
        <fullName evidence="2">Recombination and repair protein RecT</fullName>
    </submittedName>
</protein>
<dbReference type="Proteomes" id="UP000318313">
    <property type="component" value="Chromosome"/>
</dbReference>
<organism evidence="2 3">
    <name type="scientific">Gimesia fumaroli</name>
    <dbReference type="NCBI Taxonomy" id="2527976"/>
    <lineage>
        <taxon>Bacteria</taxon>
        <taxon>Pseudomonadati</taxon>
        <taxon>Planctomycetota</taxon>
        <taxon>Planctomycetia</taxon>
        <taxon>Planctomycetales</taxon>
        <taxon>Planctomycetaceae</taxon>
        <taxon>Gimesia</taxon>
    </lineage>
</organism>
<dbReference type="EMBL" id="CP037452">
    <property type="protein sequence ID" value="QDV49587.1"/>
    <property type="molecule type" value="Genomic_DNA"/>
</dbReference>